<organism evidence="1 2">
    <name type="scientific">Bacillus subtilis</name>
    <dbReference type="NCBI Taxonomy" id="1423"/>
    <lineage>
        <taxon>Bacteria</taxon>
        <taxon>Bacillati</taxon>
        <taxon>Bacillota</taxon>
        <taxon>Bacilli</taxon>
        <taxon>Bacillales</taxon>
        <taxon>Bacillaceae</taxon>
        <taxon>Bacillus</taxon>
    </lineage>
</organism>
<evidence type="ECO:0000313" key="2">
    <source>
        <dbReference type="Proteomes" id="UP001217185"/>
    </source>
</evidence>
<accession>A0AC61YVV9</accession>
<reference evidence="1" key="1">
    <citation type="submission" date="2025-02" db="EMBL/GenBank/DDBJ databases">
        <title>Complete genome sequences of 52 Bacillus and Priestia strains isolated from West-African fermentations and 26 reference strains from the DSMZ collection.</title>
        <authorList>
            <person name="Wiedenbein E.S."/>
            <person name="Canoy T.S."/>
            <person name="Hui Y."/>
            <person name="Parkouda C."/>
            <person name="Dawende C."/>
            <person name="Ametefe E."/>
            <person name="Jespersen L."/>
            <person name="Nielsen D.S."/>
        </authorList>
    </citation>
    <scope>NUCLEOTIDE SEQUENCE</scope>
    <source>
        <strain evidence="1">PRO122</strain>
    </source>
</reference>
<dbReference type="Proteomes" id="UP001217185">
    <property type="component" value="Chromosome"/>
</dbReference>
<proteinExistence type="predicted"/>
<evidence type="ECO:0000313" key="1">
    <source>
        <dbReference type="EMBL" id="WGE06868.1"/>
    </source>
</evidence>
<name>A0AC61YVV9_BACIU</name>
<protein>
    <submittedName>
        <fullName evidence="1">SAR2788 family putative toxin</fullName>
    </submittedName>
</protein>
<gene>
    <name evidence="1" type="ORF">P5658_16670</name>
</gene>
<dbReference type="EMBL" id="CP121756">
    <property type="protein sequence ID" value="WGE06868.1"/>
    <property type="molecule type" value="Genomic_DNA"/>
</dbReference>
<sequence length="305" mass="34576">MKYFISFLLAVFVFYSVGTEFVSATTNQNINEEELIDTDETPTETIDSDQIDSETEEIFGESIDDSNVELESDINGNEATIQTNIETDDLSVDGELELDLDTSSMVVSAEAEDDSGEVFNGEFNVELQDINDDGDFIATVTDTKTGEEFNVNTAEVHASWYPLVWIAIVVARIGIKQAIKKFGKTSVKQATKKYGTKTSASKAVRKVSMKNLDDHYRKHKKEFGNITKSQYLNKARTFLGKATSKTVLEKRSKKKFGGNYRYYKYNKKTNEFLSVERQGNKDTIITYFKPKHPNKKAGYNYYKNQ</sequence>